<gene>
    <name evidence="3" type="primary">LOC109383574</name>
</gene>
<sequence>MCLGGLTGGIVGRWKQLWPVPQGQEEPGTEGSSVAATQTPAVMLNTFHTYWPPAQQKPLTPPYRVAVCLQEVHSQDPESLLAHRCSLLLIRGHEDILLHCFQKAVPVLPCEARVCLSGSFLSTWSTQVRHRHTQRRWSWSQATEPASGVSRGDDLESLHTSIPEPAHLTDRLHQAADHLPKPLLRPHPEFSSVLPLPGAAVRSHELKGFVPATLPPDQTPATLLPDIPQLEGP</sequence>
<keyword evidence="2" id="KW-1185">Reference proteome</keyword>
<protein>
    <submittedName>
        <fullName evidence="3">Uncharacterized protein LOC109383574</fullName>
    </submittedName>
</protein>
<dbReference type="RefSeq" id="XP_019499700.1">
    <property type="nucleotide sequence ID" value="XM_019644155.1"/>
</dbReference>
<organism evidence="2 3">
    <name type="scientific">Hipposideros armiger</name>
    <name type="common">Great Himalayan leaf-nosed bat</name>
    <dbReference type="NCBI Taxonomy" id="186990"/>
    <lineage>
        <taxon>Eukaryota</taxon>
        <taxon>Metazoa</taxon>
        <taxon>Chordata</taxon>
        <taxon>Craniata</taxon>
        <taxon>Vertebrata</taxon>
        <taxon>Euteleostomi</taxon>
        <taxon>Mammalia</taxon>
        <taxon>Eutheria</taxon>
        <taxon>Laurasiatheria</taxon>
        <taxon>Chiroptera</taxon>
        <taxon>Yinpterochiroptera</taxon>
        <taxon>Rhinolophoidea</taxon>
        <taxon>Hipposideridae</taxon>
        <taxon>Hipposideros</taxon>
    </lineage>
</organism>
<proteinExistence type="predicted"/>
<dbReference type="AlphaFoldDB" id="A0A8B7RK32"/>
<name>A0A8B7RK32_HIPAR</name>
<feature type="region of interest" description="Disordered" evidence="1">
    <location>
        <begin position="137"/>
        <end position="159"/>
    </location>
</feature>
<feature type="region of interest" description="Disordered" evidence="1">
    <location>
        <begin position="210"/>
        <end position="233"/>
    </location>
</feature>
<evidence type="ECO:0000256" key="1">
    <source>
        <dbReference type="SAM" id="MobiDB-lite"/>
    </source>
</evidence>
<evidence type="ECO:0000313" key="2">
    <source>
        <dbReference type="Proteomes" id="UP000694851"/>
    </source>
</evidence>
<reference evidence="3" key="1">
    <citation type="submission" date="2025-08" db="UniProtKB">
        <authorList>
            <consortium name="RefSeq"/>
        </authorList>
    </citation>
    <scope>IDENTIFICATION</scope>
    <source>
        <tissue evidence="3">Muscle</tissue>
    </source>
</reference>
<evidence type="ECO:0000313" key="3">
    <source>
        <dbReference type="RefSeq" id="XP_019499700.1"/>
    </source>
</evidence>
<dbReference type="KEGG" id="hai:109383574"/>
<dbReference type="Proteomes" id="UP000694851">
    <property type="component" value="Unplaced"/>
</dbReference>
<accession>A0A8B7RK32</accession>
<dbReference type="GeneID" id="109383574"/>